<comment type="caution">
    <text evidence="2">The sequence shown here is derived from an EMBL/GenBank/DDBJ whole genome shotgun (WGS) entry which is preliminary data.</text>
</comment>
<dbReference type="OrthoDB" id="9795513at2"/>
<organism evidence="2 3">
    <name type="scientific">Anaerosacchariphilus polymeriproducens</name>
    <dbReference type="NCBI Taxonomy" id="1812858"/>
    <lineage>
        <taxon>Bacteria</taxon>
        <taxon>Bacillati</taxon>
        <taxon>Bacillota</taxon>
        <taxon>Clostridia</taxon>
        <taxon>Lachnospirales</taxon>
        <taxon>Lachnospiraceae</taxon>
        <taxon>Anaerosacchariphilus</taxon>
    </lineage>
</organism>
<evidence type="ECO:0000313" key="3">
    <source>
        <dbReference type="Proteomes" id="UP000255036"/>
    </source>
</evidence>
<sequence>MYNTGMLKFRCIKDQYGHLTPIEATNDIPFEVKRIYYITNVESNVTRGFHSHKKLHQVLICVNGSVKIRLKIPNDQSTVELNDKSEGLYIGPMVWREMYDFSEGAVLLVLASEHYDENDYIRNYDFYVNEAKKTFDDESDI</sequence>
<proteinExistence type="predicted"/>
<feature type="domain" description="Sugar 3,4-ketoisomerase QdtA cupin" evidence="1">
    <location>
        <begin position="4"/>
        <end position="131"/>
    </location>
</feature>
<name>A0A371ARC0_9FIRM</name>
<dbReference type="Gene3D" id="2.60.120.10">
    <property type="entry name" value="Jelly Rolls"/>
    <property type="match status" value="1"/>
</dbReference>
<keyword evidence="3" id="KW-1185">Reference proteome</keyword>
<dbReference type="InterPro" id="IPR008894">
    <property type="entry name" value="QdtA_cupin_dom"/>
</dbReference>
<protein>
    <submittedName>
        <fullName evidence="2">WxcM-like domain-containing protein</fullName>
    </submittedName>
</protein>
<dbReference type="InterPro" id="IPR011051">
    <property type="entry name" value="RmlC_Cupin_sf"/>
</dbReference>
<dbReference type="CDD" id="cd20292">
    <property type="entry name" value="cupin_QdtA-like"/>
    <property type="match status" value="1"/>
</dbReference>
<evidence type="ECO:0000259" key="1">
    <source>
        <dbReference type="Pfam" id="PF05523"/>
    </source>
</evidence>
<dbReference type="SUPFAM" id="SSF51182">
    <property type="entry name" value="RmlC-like cupins"/>
    <property type="match status" value="1"/>
</dbReference>
<dbReference type="InterPro" id="IPR014710">
    <property type="entry name" value="RmlC-like_jellyroll"/>
</dbReference>
<accession>A0A371ARC0</accession>
<evidence type="ECO:0000313" key="2">
    <source>
        <dbReference type="EMBL" id="RDU22119.1"/>
    </source>
</evidence>
<gene>
    <name evidence="2" type="ORF">DWV06_16450</name>
</gene>
<dbReference type="RefSeq" id="WP_115483295.1">
    <property type="nucleotide sequence ID" value="NZ_QRCT01000050.1"/>
</dbReference>
<dbReference type="AlphaFoldDB" id="A0A371ARC0"/>
<dbReference type="Pfam" id="PF05523">
    <property type="entry name" value="FdtA"/>
    <property type="match status" value="1"/>
</dbReference>
<dbReference type="EMBL" id="QRCT01000050">
    <property type="protein sequence ID" value="RDU22119.1"/>
    <property type="molecule type" value="Genomic_DNA"/>
</dbReference>
<dbReference type="Proteomes" id="UP000255036">
    <property type="component" value="Unassembled WGS sequence"/>
</dbReference>
<reference evidence="2 3" key="1">
    <citation type="submission" date="2018-07" db="EMBL/GenBank/DDBJ databases">
        <title>Anaerosacharophilus polymeroproducens gen. nov. sp. nov., an anaerobic bacterium isolated from salt field.</title>
        <authorList>
            <person name="Kim W."/>
            <person name="Yang S.-H."/>
            <person name="Oh J."/>
            <person name="Lee J.-H."/>
            <person name="Kwon K.K."/>
        </authorList>
    </citation>
    <scope>NUCLEOTIDE SEQUENCE [LARGE SCALE GENOMIC DNA]</scope>
    <source>
        <strain evidence="2 3">MCWD5</strain>
    </source>
</reference>